<keyword evidence="2" id="KW-1185">Reference proteome</keyword>
<dbReference type="Pfam" id="PF20126">
    <property type="entry name" value="TumE"/>
    <property type="match status" value="1"/>
</dbReference>
<gene>
    <name evidence="1" type="ordered locus">Halru_0237</name>
</gene>
<accession>L0I7X3</accession>
<name>L0I7X3_HALRX</name>
<sequence>MAGPDADPPRRSTGPPDRETLQLLERQLSADPLVSTTAFEPDVYEPRTLVADLDSSRYPPAVTAARLDVRWFESGDFSCHYLETHGTESNWECRWDRHPNGHDDRTHFHQPPDGATVVDLDLPSVHPLDVYATVLTAIETRIDETWDS</sequence>
<dbReference type="eggNOG" id="arCOG06153">
    <property type="taxonomic scope" value="Archaea"/>
</dbReference>
<dbReference type="HOGENOM" id="CLU_145175_0_0_2"/>
<protein>
    <submittedName>
        <fullName evidence="1">Uncharacterized protein</fullName>
    </submittedName>
</protein>
<dbReference type="RefSeq" id="WP_015299579.1">
    <property type="nucleotide sequence ID" value="NC_019964.1"/>
</dbReference>
<dbReference type="Proteomes" id="UP000010846">
    <property type="component" value="Chromosome"/>
</dbReference>
<evidence type="ECO:0000313" key="1">
    <source>
        <dbReference type="EMBL" id="AGB14883.1"/>
    </source>
</evidence>
<dbReference type="KEGG" id="hru:Halru_0237"/>
<dbReference type="GeneID" id="14375545"/>
<evidence type="ECO:0000313" key="2">
    <source>
        <dbReference type="Proteomes" id="UP000010846"/>
    </source>
</evidence>
<dbReference type="EMBL" id="CP003050">
    <property type="protein sequence ID" value="AGB14883.1"/>
    <property type="molecule type" value="Genomic_DNA"/>
</dbReference>
<dbReference type="AlphaFoldDB" id="L0I7X3"/>
<proteinExistence type="predicted"/>
<dbReference type="OrthoDB" id="202777at2157"/>
<dbReference type="InterPro" id="IPR045397">
    <property type="entry name" value="TumE-like"/>
</dbReference>
<reference evidence="1" key="1">
    <citation type="submission" date="2011-09" db="EMBL/GenBank/DDBJ databases">
        <title>Complete sequence of Halovivax ruber XH-70.</title>
        <authorList>
            <consortium name="US DOE Joint Genome Institute"/>
            <person name="Lucas S."/>
            <person name="Han J."/>
            <person name="Lapidus A."/>
            <person name="Cheng J.-F."/>
            <person name="Goodwin L."/>
            <person name="Pitluck S."/>
            <person name="Peters L."/>
            <person name="Mikhailova N."/>
            <person name="Davenport K."/>
            <person name="Detter J.C."/>
            <person name="Han C."/>
            <person name="Tapia R."/>
            <person name="Land M."/>
            <person name="Hauser L."/>
            <person name="Kyrpides N."/>
            <person name="Ivanova N."/>
            <person name="Pagani I."/>
            <person name="Sproer C."/>
            <person name="Anderson I."/>
            <person name="Woyke T."/>
        </authorList>
    </citation>
    <scope>NUCLEOTIDE SEQUENCE</scope>
    <source>
        <strain evidence="1">XH-70</strain>
    </source>
</reference>
<dbReference type="STRING" id="797302.Halru_0237"/>
<organism evidence="1 2">
    <name type="scientific">Halovivax ruber (strain DSM 18193 / JCM 13892 / XH-70)</name>
    <dbReference type="NCBI Taxonomy" id="797302"/>
    <lineage>
        <taxon>Archaea</taxon>
        <taxon>Methanobacteriati</taxon>
        <taxon>Methanobacteriota</taxon>
        <taxon>Stenosarchaea group</taxon>
        <taxon>Halobacteria</taxon>
        <taxon>Halobacteriales</taxon>
        <taxon>Natrialbaceae</taxon>
        <taxon>Halovivax</taxon>
    </lineage>
</organism>